<proteinExistence type="predicted"/>
<dbReference type="EnsemblPlants" id="EMT25399">
    <property type="protein sequence ID" value="EMT25399"/>
    <property type="gene ID" value="F775_24401"/>
</dbReference>
<sequence length="316" mass="33902">MPLWSLYSAPASGAEAWKTSLACRRPWRAAAEVEAGRSSFLNKLAVVLPDLEDRRSLVLFFPCCRGGGKEERMRWTSRSCRFGLEQILTGGWCGLMAPAELGCGGLRPVLEPAYSGRWPDSRASPVTFLAEGQPTISSWPGCRMGGSCTFVSEFMECCCSHEGFVAPSGPSPVTAKLDLRGSCVGPNCSSILQSGVLLVKVRDLEPVTAFPVPIPLFYHSETFHSSCVLPCQAELVTGGSISQSLAKPSYANGGCEGVPGDTGVRGMELQRRRRVVRAGPALRVGDARPVPRTQTLQAMSSYGWRILNPVDPCSGS</sequence>
<dbReference type="AlphaFoldDB" id="M8BTW6"/>
<evidence type="ECO:0000313" key="1">
    <source>
        <dbReference type="EnsemblPlants" id="EMT25399"/>
    </source>
</evidence>
<name>M8BTW6_AEGTA</name>
<protein>
    <submittedName>
        <fullName evidence="1">Uncharacterized protein</fullName>
    </submittedName>
</protein>
<organism evidence="1">
    <name type="scientific">Aegilops tauschii</name>
    <name type="common">Tausch's goatgrass</name>
    <name type="synonym">Aegilops squarrosa</name>
    <dbReference type="NCBI Taxonomy" id="37682"/>
    <lineage>
        <taxon>Eukaryota</taxon>
        <taxon>Viridiplantae</taxon>
        <taxon>Streptophyta</taxon>
        <taxon>Embryophyta</taxon>
        <taxon>Tracheophyta</taxon>
        <taxon>Spermatophyta</taxon>
        <taxon>Magnoliopsida</taxon>
        <taxon>Liliopsida</taxon>
        <taxon>Poales</taxon>
        <taxon>Poaceae</taxon>
        <taxon>BOP clade</taxon>
        <taxon>Pooideae</taxon>
        <taxon>Triticodae</taxon>
        <taxon>Triticeae</taxon>
        <taxon>Triticinae</taxon>
        <taxon>Aegilops</taxon>
    </lineage>
</organism>
<reference evidence="1" key="1">
    <citation type="submission" date="2015-06" db="UniProtKB">
        <authorList>
            <consortium name="EnsemblPlants"/>
        </authorList>
    </citation>
    <scope>IDENTIFICATION</scope>
</reference>
<accession>M8BTW6</accession>